<reference evidence="5" key="1">
    <citation type="journal article" date="2019" name="Int. J. Syst. Evol. Microbiol.">
        <title>The Global Catalogue of Microorganisms (GCM) 10K type strain sequencing project: providing services to taxonomists for standard genome sequencing and annotation.</title>
        <authorList>
            <consortium name="The Broad Institute Genomics Platform"/>
            <consortium name="The Broad Institute Genome Sequencing Center for Infectious Disease"/>
            <person name="Wu L."/>
            <person name="Ma J."/>
        </authorList>
    </citation>
    <scope>NUCLEOTIDE SEQUENCE [LARGE SCALE GENOMIC DNA]</scope>
    <source>
        <strain evidence="5">NBRC 102407</strain>
    </source>
</reference>
<feature type="domain" description="Serine aminopeptidase S33" evidence="3">
    <location>
        <begin position="66"/>
        <end position="184"/>
    </location>
</feature>
<dbReference type="InterPro" id="IPR022742">
    <property type="entry name" value="Hydrolase_4"/>
</dbReference>
<proteinExistence type="predicted"/>
<name>A0ABQ6FHV8_9RHOO</name>
<comment type="caution">
    <text evidence="4">The sequence shown here is derived from an EMBL/GenBank/DDBJ whole genome shotgun (WGS) entry which is preliminary data.</text>
</comment>
<accession>A0ABQ6FHV8</accession>
<keyword evidence="5" id="KW-1185">Reference proteome</keyword>
<evidence type="ECO:0000259" key="3">
    <source>
        <dbReference type="Pfam" id="PF12146"/>
    </source>
</evidence>
<dbReference type="InterPro" id="IPR050261">
    <property type="entry name" value="FrsA_esterase"/>
</dbReference>
<dbReference type="Pfam" id="PF12146">
    <property type="entry name" value="Hydrolase_4"/>
    <property type="match status" value="1"/>
</dbReference>
<evidence type="ECO:0000313" key="5">
    <source>
        <dbReference type="Proteomes" id="UP001157167"/>
    </source>
</evidence>
<dbReference type="InterPro" id="IPR029058">
    <property type="entry name" value="AB_hydrolase_fold"/>
</dbReference>
<protein>
    <recommendedName>
        <fullName evidence="3">Serine aminopeptidase S33 domain-containing protein</fullName>
    </recommendedName>
</protein>
<gene>
    <name evidence="4" type="ORF">GCM10007933_40260</name>
</gene>
<dbReference type="EMBL" id="BSPX01000103">
    <property type="protein sequence ID" value="GLT24544.1"/>
    <property type="molecule type" value="Genomic_DNA"/>
</dbReference>
<dbReference type="SUPFAM" id="SSF53474">
    <property type="entry name" value="alpha/beta-Hydrolases"/>
    <property type="match status" value="1"/>
</dbReference>
<keyword evidence="1" id="KW-0378">Hydrolase</keyword>
<feature type="region of interest" description="Disordered" evidence="2">
    <location>
        <begin position="285"/>
        <end position="315"/>
    </location>
</feature>
<dbReference type="PANTHER" id="PTHR22946:SF9">
    <property type="entry name" value="POLYKETIDE TRANSFERASE AF380"/>
    <property type="match status" value="1"/>
</dbReference>
<evidence type="ECO:0000313" key="4">
    <source>
        <dbReference type="EMBL" id="GLT24544.1"/>
    </source>
</evidence>
<dbReference type="Gene3D" id="3.40.50.1820">
    <property type="entry name" value="alpha/beta hydrolase"/>
    <property type="match status" value="1"/>
</dbReference>
<feature type="compositionally biased region" description="Polar residues" evidence="2">
    <location>
        <begin position="285"/>
        <end position="295"/>
    </location>
</feature>
<evidence type="ECO:0000256" key="2">
    <source>
        <dbReference type="SAM" id="MobiDB-lite"/>
    </source>
</evidence>
<dbReference type="Proteomes" id="UP001157167">
    <property type="component" value="Unassembled WGS sequence"/>
</dbReference>
<sequence>MPFALLLVTLGALAVFLFPMLIRRGLTAPRLRESGQPTDLPWQTIRIPTVRGRTLHAWYMPPGGAEPASAVAVLHGWGGNAETMLPLAAPLHLAGHGVLLFDARCHGSSDDDDFASLPRFAEDLEHALDWLARQPEVDARRLAAIGHSVGAAAALLVAARRPALSAIVSLAAFAHPARMMERWLDSKGIPRWPFGQLILWYVQRTIGHRFDDIAPCHTIRQIRCPVLIAHGSDDATVPVAEAREIHANRAHDDVELRILTGGHDDCQDLDRVLADVVRFLDSSLGPGSTKENAPQTGGAFLAAPSGGALRRPAAN</sequence>
<dbReference type="RefSeq" id="WP_284189708.1">
    <property type="nucleotide sequence ID" value="NZ_BSPX01000103.1"/>
</dbReference>
<organism evidence="4 5">
    <name type="scientific">Zoogloea oryzae</name>
    <dbReference type="NCBI Taxonomy" id="310767"/>
    <lineage>
        <taxon>Bacteria</taxon>
        <taxon>Pseudomonadati</taxon>
        <taxon>Pseudomonadota</taxon>
        <taxon>Betaproteobacteria</taxon>
        <taxon>Rhodocyclales</taxon>
        <taxon>Zoogloeaceae</taxon>
        <taxon>Zoogloea</taxon>
    </lineage>
</organism>
<dbReference type="PANTHER" id="PTHR22946">
    <property type="entry name" value="DIENELACTONE HYDROLASE DOMAIN-CONTAINING PROTEIN-RELATED"/>
    <property type="match status" value="1"/>
</dbReference>
<evidence type="ECO:0000256" key="1">
    <source>
        <dbReference type="ARBA" id="ARBA00022801"/>
    </source>
</evidence>